<dbReference type="EnsemblPlants" id="Solyc01g016380.3.1">
    <property type="protein sequence ID" value="Solyc01g016380.3.1"/>
    <property type="gene ID" value="Solyc01g016380.3"/>
</dbReference>
<dbReference type="Gramene" id="Solyc01g016380.3.1">
    <property type="protein sequence ID" value="Solyc01g016380.3.1"/>
    <property type="gene ID" value="Solyc01g016380.3"/>
</dbReference>
<dbReference type="Pfam" id="PF13839">
    <property type="entry name" value="PC-Esterase"/>
    <property type="match status" value="1"/>
</dbReference>
<sequence>MEEERVGGVQDYNCSVEFVRSTFLVQEWEIPDGNGSTKETLRLDLVERSCDKYKGADVLVFNTGHWWTHEKTSEGYHPLFSTFRRQEGSHVYGELNVVEAFRKAMTTWARWIEANVDPSKTDVFFRGYSVSHFSGGEWYAGGKCDSDTEPLKDEKDLSPSLYPPIMGMLEDVIKWMKSPVYYLNVTIMSDFRKDGHPSIYRKPNMTDEERRTTLRFQDCSHWCLPGVPDTWNELLYAQLLMKHYQKQHKQQQQQIGS</sequence>
<dbReference type="InterPro" id="IPR029962">
    <property type="entry name" value="TBL"/>
</dbReference>
<reference evidence="3" key="2">
    <citation type="submission" date="2019-01" db="UniProtKB">
        <authorList>
            <consortium name="EnsemblPlants"/>
        </authorList>
    </citation>
    <scope>IDENTIFICATION</scope>
    <source>
        <strain evidence="3">cv. Heinz 1706</strain>
    </source>
</reference>
<dbReference type="Proteomes" id="UP000004994">
    <property type="component" value="Chromosome 1"/>
</dbReference>
<dbReference type="STRING" id="4081.A0A3Q7EUW7"/>
<dbReference type="PANTHER" id="PTHR32285:SF258">
    <property type="entry name" value="PROTEIN TRICHOME BIREFRINGENCE-LIKE 4"/>
    <property type="match status" value="1"/>
</dbReference>
<dbReference type="AlphaFoldDB" id="A0A3Q7EUW7"/>
<dbReference type="InParanoid" id="A0A3Q7EUW7"/>
<comment type="similarity">
    <text evidence="1">Belongs to the PC-esterase family. TBL subfamily.</text>
</comment>
<reference evidence="3" key="1">
    <citation type="journal article" date="2012" name="Nature">
        <title>The tomato genome sequence provides insights into fleshy fruit evolution.</title>
        <authorList>
            <consortium name="Tomato Genome Consortium"/>
        </authorList>
    </citation>
    <scope>NUCLEOTIDE SEQUENCE [LARGE SCALE GENOMIC DNA]</scope>
    <source>
        <strain evidence="3">cv. Heinz 1706</strain>
    </source>
</reference>
<feature type="domain" description="Trichome birefringence-like C-terminal" evidence="2">
    <location>
        <begin position="9"/>
        <end position="237"/>
    </location>
</feature>
<dbReference type="InterPro" id="IPR026057">
    <property type="entry name" value="TBL_C"/>
</dbReference>
<proteinExistence type="inferred from homology"/>
<evidence type="ECO:0000259" key="2">
    <source>
        <dbReference type="Pfam" id="PF13839"/>
    </source>
</evidence>
<accession>A0A3Q7EUW7</accession>
<dbReference type="OMA" id="FIFEEYH"/>
<evidence type="ECO:0000256" key="1">
    <source>
        <dbReference type="ARBA" id="ARBA00007727"/>
    </source>
</evidence>
<name>A0A3Q7EUW7_SOLLC</name>
<protein>
    <recommendedName>
        <fullName evidence="2">Trichome birefringence-like C-terminal domain-containing protein</fullName>
    </recommendedName>
</protein>
<dbReference type="GO" id="GO:0016413">
    <property type="term" value="F:O-acetyltransferase activity"/>
    <property type="evidence" value="ECO:0007669"/>
    <property type="project" value="InterPro"/>
</dbReference>
<evidence type="ECO:0000313" key="4">
    <source>
        <dbReference type="Proteomes" id="UP000004994"/>
    </source>
</evidence>
<keyword evidence="4" id="KW-1185">Reference proteome</keyword>
<evidence type="ECO:0000313" key="3">
    <source>
        <dbReference type="EnsemblPlants" id="Solyc01g016380.3.1"/>
    </source>
</evidence>
<dbReference type="PANTHER" id="PTHR32285">
    <property type="entry name" value="PROTEIN TRICHOME BIREFRINGENCE-LIKE 9-RELATED"/>
    <property type="match status" value="1"/>
</dbReference>
<organism evidence="3">
    <name type="scientific">Solanum lycopersicum</name>
    <name type="common">Tomato</name>
    <name type="synonym">Lycopersicon esculentum</name>
    <dbReference type="NCBI Taxonomy" id="4081"/>
    <lineage>
        <taxon>Eukaryota</taxon>
        <taxon>Viridiplantae</taxon>
        <taxon>Streptophyta</taxon>
        <taxon>Embryophyta</taxon>
        <taxon>Tracheophyta</taxon>
        <taxon>Spermatophyta</taxon>
        <taxon>Magnoliopsida</taxon>
        <taxon>eudicotyledons</taxon>
        <taxon>Gunneridae</taxon>
        <taxon>Pentapetalae</taxon>
        <taxon>asterids</taxon>
        <taxon>lamiids</taxon>
        <taxon>Solanales</taxon>
        <taxon>Solanaceae</taxon>
        <taxon>Solanoideae</taxon>
        <taxon>Solaneae</taxon>
        <taxon>Solanum</taxon>
        <taxon>Solanum subgen. Lycopersicon</taxon>
    </lineage>
</organism>
<dbReference type="PaxDb" id="4081-Solyc01g016380.2.1"/>